<dbReference type="Gene3D" id="3.30.980.40">
    <property type="match status" value="1"/>
</dbReference>
<feature type="compositionally biased region" description="Low complexity" evidence="15">
    <location>
        <begin position="299"/>
        <end position="311"/>
    </location>
</feature>
<name>A0A1H9QS00_9ACTN</name>
<feature type="transmembrane region" description="Helical" evidence="16">
    <location>
        <begin position="20"/>
        <end position="39"/>
    </location>
</feature>
<keyword evidence="10" id="KW-0238">DNA-binding</keyword>
<protein>
    <submittedName>
        <fullName evidence="18">DNA segregation ATPase FtsK/SpoIIIE, S-DNA-T family</fullName>
    </submittedName>
</protein>
<keyword evidence="4" id="KW-0132">Cell division</keyword>
<keyword evidence="11 16" id="KW-0472">Membrane</keyword>
<evidence type="ECO:0000256" key="6">
    <source>
        <dbReference type="ARBA" id="ARBA00022741"/>
    </source>
</evidence>
<dbReference type="Gene3D" id="1.10.10.10">
    <property type="entry name" value="Winged helix-like DNA-binding domain superfamily/Winged helix DNA-binding domain"/>
    <property type="match status" value="1"/>
</dbReference>
<keyword evidence="12" id="KW-0131">Cell cycle</keyword>
<comment type="function">
    <text evidence="13">Essential cell division protein that coordinates cell division and chromosome segregation. The N-terminus is involved in assembly of the cell-division machinery. The C-terminus functions as a DNA motor that moves dsDNA in an ATP-dependent manner towards the dif recombination site, which is located within the replication terminus region. Required for activation of the Xer recombinase, allowing activation of chromosome unlinking by recombination.</text>
</comment>
<evidence type="ECO:0000256" key="12">
    <source>
        <dbReference type="ARBA" id="ARBA00023306"/>
    </source>
</evidence>
<comment type="similarity">
    <text evidence="2">Belongs to the FtsK/SpoIIIE/SftA family.</text>
</comment>
<keyword evidence="8 14" id="KW-0067">ATP-binding</keyword>
<dbReference type="PANTHER" id="PTHR22683:SF41">
    <property type="entry name" value="DNA TRANSLOCASE FTSK"/>
    <property type="match status" value="1"/>
</dbReference>
<dbReference type="Pfam" id="PF01580">
    <property type="entry name" value="FtsK_SpoIIIE"/>
    <property type="match status" value="1"/>
</dbReference>
<evidence type="ECO:0000256" key="10">
    <source>
        <dbReference type="ARBA" id="ARBA00023125"/>
    </source>
</evidence>
<dbReference type="InterPro" id="IPR036390">
    <property type="entry name" value="WH_DNA-bd_sf"/>
</dbReference>
<dbReference type="InterPro" id="IPR036388">
    <property type="entry name" value="WH-like_DNA-bd_sf"/>
</dbReference>
<evidence type="ECO:0000256" key="9">
    <source>
        <dbReference type="ARBA" id="ARBA00022989"/>
    </source>
</evidence>
<sequence length="823" mass="87380">MSTRPSNGGRARSRAPRPNPVLRGVVAVWLGLAHGLGALVRGIGRSARDSDPALRRDGAGLALFVLALLVAAQFWVGLPGPLGHSVEVAVSSLFGALSPVLPVLLAAMSWRTLRDPRRNGPAGRQVLGWSLLCLGLLGLVNLTVTPLPTPAAPELMRAHGGIIGYISSSMLTQLVPAWFAAVLLVVLIGFALLVIVGRPIHEIIAQLRELATGVSERMRTRRDRREADRLRFGVDEAFDTPIIEERDSASRTDPLPPGPAGHAPGRTEPSMEQEGAANPLSTAGATAHEAVQAPGGDTAASVSAEAPASAPDLAPPEHLPAAPRVEQLQLSGDVQYVLPELGLLKAGSAPKARTEASDHVVGALQEVFSEFDIDARVSGYTRGPTVTQYVVELGSGVKVEKVTALHRNIAYAVASPDVRILSPIPGKSAIGIEIPNRDKEVVSLGDVLRSAQARASDKPLVVGLGKDVQGRVVLANIAKMPHLLVAGATGSGKSSFVNSMITSIMMRATPDEVRMILVDPKRVELNQYEGIPHLVTPIITNPKKAAQALEWVVQEMERRYDDLAAFGFRHIDDFNKAVRAGQVTLPAGSERVLTAYPYLLVVVDELSDLMMVAPRDVEDSIVRITQLARAAGIHLVLATQRPSVDVVTGLIKANIPSRLAFATSSATDSRVILDQTGAEKLVGQGDGLFLPMGAANPKRVQGSWVTEAEVREVVARVKGQLEASYRNDVTTPAGGEKKVAEDIGDDLELVLEAARHVVELQLGSTSMLQRKLRIGFAKAGRIMDILETRGVVGPSEGSKPREVLVKPEALDDVLAGLAGEQAE</sequence>
<feature type="transmembrane region" description="Helical" evidence="16">
    <location>
        <begin position="59"/>
        <end position="76"/>
    </location>
</feature>
<dbReference type="InterPro" id="IPR018541">
    <property type="entry name" value="Ftsk_gamma"/>
</dbReference>
<dbReference type="GO" id="GO:0007059">
    <property type="term" value="P:chromosome segregation"/>
    <property type="evidence" value="ECO:0007669"/>
    <property type="project" value="UniProtKB-KW"/>
</dbReference>
<keyword evidence="7" id="KW-0159">Chromosome partition</keyword>
<dbReference type="InterPro" id="IPR002543">
    <property type="entry name" value="FtsK_dom"/>
</dbReference>
<evidence type="ECO:0000256" key="2">
    <source>
        <dbReference type="ARBA" id="ARBA00006474"/>
    </source>
</evidence>
<organism evidence="18 19">
    <name type="scientific">Propionibacterium cyclohexanicum</name>
    <dbReference type="NCBI Taxonomy" id="64702"/>
    <lineage>
        <taxon>Bacteria</taxon>
        <taxon>Bacillati</taxon>
        <taxon>Actinomycetota</taxon>
        <taxon>Actinomycetes</taxon>
        <taxon>Propionibacteriales</taxon>
        <taxon>Propionibacteriaceae</taxon>
        <taxon>Propionibacterium</taxon>
    </lineage>
</organism>
<dbReference type="InterPro" id="IPR050206">
    <property type="entry name" value="FtsK/SpoIIIE/SftA"/>
</dbReference>
<evidence type="ECO:0000256" key="7">
    <source>
        <dbReference type="ARBA" id="ARBA00022829"/>
    </source>
</evidence>
<evidence type="ECO:0000256" key="14">
    <source>
        <dbReference type="PROSITE-ProRule" id="PRU00289"/>
    </source>
</evidence>
<dbReference type="Pfam" id="PF09397">
    <property type="entry name" value="FtsK_gamma"/>
    <property type="match status" value="1"/>
</dbReference>
<gene>
    <name evidence="18" type="ORF">SAMN05443377_10488</name>
</gene>
<reference evidence="18 19" key="1">
    <citation type="submission" date="2016-10" db="EMBL/GenBank/DDBJ databases">
        <authorList>
            <person name="de Groot N.N."/>
        </authorList>
    </citation>
    <scope>NUCLEOTIDE SEQUENCE [LARGE SCALE GENOMIC DNA]</scope>
    <source>
        <strain evidence="18 19">DSM 16859</strain>
    </source>
</reference>
<dbReference type="GO" id="GO:0051301">
    <property type="term" value="P:cell division"/>
    <property type="evidence" value="ECO:0007669"/>
    <property type="project" value="UniProtKB-KW"/>
</dbReference>
<feature type="transmembrane region" description="Helical" evidence="16">
    <location>
        <begin position="177"/>
        <end position="196"/>
    </location>
</feature>
<evidence type="ECO:0000256" key="3">
    <source>
        <dbReference type="ARBA" id="ARBA00022475"/>
    </source>
</evidence>
<dbReference type="Gene3D" id="3.40.50.300">
    <property type="entry name" value="P-loop containing nucleotide triphosphate hydrolases"/>
    <property type="match status" value="1"/>
</dbReference>
<feature type="binding site" evidence="14">
    <location>
        <begin position="487"/>
        <end position="494"/>
    </location>
    <ligand>
        <name>ATP</name>
        <dbReference type="ChEBI" id="CHEBI:30616"/>
    </ligand>
</feature>
<feature type="domain" description="FtsK" evidence="17">
    <location>
        <begin position="469"/>
        <end position="670"/>
    </location>
</feature>
<evidence type="ECO:0000256" key="5">
    <source>
        <dbReference type="ARBA" id="ARBA00022692"/>
    </source>
</evidence>
<keyword evidence="9 16" id="KW-1133">Transmembrane helix</keyword>
<proteinExistence type="inferred from homology"/>
<dbReference type="SMART" id="SM00843">
    <property type="entry name" value="Ftsk_gamma"/>
    <property type="match status" value="1"/>
</dbReference>
<feature type="region of interest" description="Disordered" evidence="15">
    <location>
        <begin position="241"/>
        <end position="319"/>
    </location>
</feature>
<evidence type="ECO:0000259" key="17">
    <source>
        <dbReference type="PROSITE" id="PS50901"/>
    </source>
</evidence>
<dbReference type="PANTHER" id="PTHR22683">
    <property type="entry name" value="SPORULATION PROTEIN RELATED"/>
    <property type="match status" value="1"/>
</dbReference>
<dbReference type="InterPro" id="IPR041027">
    <property type="entry name" value="FtsK_alpha"/>
</dbReference>
<keyword evidence="5 16" id="KW-0812">Transmembrane</keyword>
<dbReference type="InterPro" id="IPR025199">
    <property type="entry name" value="FtsK_4TM"/>
</dbReference>
<evidence type="ECO:0000256" key="8">
    <source>
        <dbReference type="ARBA" id="ARBA00022840"/>
    </source>
</evidence>
<keyword evidence="3" id="KW-1003">Cell membrane</keyword>
<dbReference type="GO" id="GO:0005524">
    <property type="term" value="F:ATP binding"/>
    <property type="evidence" value="ECO:0007669"/>
    <property type="project" value="UniProtKB-UniRule"/>
</dbReference>
<evidence type="ECO:0000256" key="1">
    <source>
        <dbReference type="ARBA" id="ARBA00004651"/>
    </source>
</evidence>
<evidence type="ECO:0000256" key="16">
    <source>
        <dbReference type="SAM" id="Phobius"/>
    </source>
</evidence>
<keyword evidence="19" id="KW-1185">Reference proteome</keyword>
<dbReference type="Pfam" id="PF13491">
    <property type="entry name" value="FtsK_4TM"/>
    <property type="match status" value="1"/>
</dbReference>
<dbReference type="AlphaFoldDB" id="A0A1H9QS00"/>
<feature type="transmembrane region" description="Helical" evidence="16">
    <location>
        <begin position="88"/>
        <end position="106"/>
    </location>
</feature>
<evidence type="ECO:0000256" key="13">
    <source>
        <dbReference type="ARBA" id="ARBA00024986"/>
    </source>
</evidence>
<dbReference type="Proteomes" id="UP000198815">
    <property type="component" value="Unassembled WGS sequence"/>
</dbReference>
<dbReference type="STRING" id="64702.SAMN05443377_10488"/>
<dbReference type="SUPFAM" id="SSF46785">
    <property type="entry name" value="Winged helix' DNA-binding domain"/>
    <property type="match status" value="1"/>
</dbReference>
<evidence type="ECO:0000313" key="19">
    <source>
        <dbReference type="Proteomes" id="UP000198815"/>
    </source>
</evidence>
<comment type="subcellular location">
    <subcellularLocation>
        <location evidence="1">Cell membrane</location>
        <topology evidence="1">Multi-pass membrane protein</topology>
    </subcellularLocation>
</comment>
<evidence type="ECO:0000256" key="11">
    <source>
        <dbReference type="ARBA" id="ARBA00023136"/>
    </source>
</evidence>
<evidence type="ECO:0000256" key="15">
    <source>
        <dbReference type="SAM" id="MobiDB-lite"/>
    </source>
</evidence>
<dbReference type="GO" id="GO:0003677">
    <property type="term" value="F:DNA binding"/>
    <property type="evidence" value="ECO:0007669"/>
    <property type="project" value="UniProtKB-KW"/>
</dbReference>
<accession>A0A1H9QS00</accession>
<dbReference type="EMBL" id="FOGZ01000004">
    <property type="protein sequence ID" value="SER63256.1"/>
    <property type="molecule type" value="Genomic_DNA"/>
</dbReference>
<feature type="transmembrane region" description="Helical" evidence="16">
    <location>
        <begin position="126"/>
        <end position="147"/>
    </location>
</feature>
<dbReference type="PROSITE" id="PS50901">
    <property type="entry name" value="FTSK"/>
    <property type="match status" value="1"/>
</dbReference>
<evidence type="ECO:0000313" key="18">
    <source>
        <dbReference type="EMBL" id="SER63256.1"/>
    </source>
</evidence>
<evidence type="ECO:0000256" key="4">
    <source>
        <dbReference type="ARBA" id="ARBA00022618"/>
    </source>
</evidence>
<dbReference type="CDD" id="cd01127">
    <property type="entry name" value="TrwB_TraG_TraD_VirD4"/>
    <property type="match status" value="1"/>
</dbReference>
<dbReference type="SUPFAM" id="SSF52540">
    <property type="entry name" value="P-loop containing nucleoside triphosphate hydrolases"/>
    <property type="match status" value="1"/>
</dbReference>
<dbReference type="InterPro" id="IPR027417">
    <property type="entry name" value="P-loop_NTPase"/>
</dbReference>
<keyword evidence="6 14" id="KW-0547">Nucleotide-binding</keyword>
<dbReference type="Pfam" id="PF17854">
    <property type="entry name" value="FtsK_alpha"/>
    <property type="match status" value="1"/>
</dbReference>
<dbReference type="GO" id="GO:0005886">
    <property type="term" value="C:plasma membrane"/>
    <property type="evidence" value="ECO:0007669"/>
    <property type="project" value="UniProtKB-SubCell"/>
</dbReference>